<reference evidence="11 12" key="1">
    <citation type="submission" date="2017-12" db="EMBL/GenBank/DDBJ databases">
        <title>Sequencing, de novo assembly and annotation of complete genome of a new Thraustochytrid species, strain FCC1311.</title>
        <authorList>
            <person name="Sedici K."/>
            <person name="Godart F."/>
            <person name="Aiese Cigliano R."/>
            <person name="Sanseverino W."/>
            <person name="Barakat M."/>
            <person name="Ortet P."/>
            <person name="Marechal E."/>
            <person name="Cagnac O."/>
            <person name="Amato A."/>
        </authorList>
    </citation>
    <scope>NUCLEOTIDE SEQUENCE [LARGE SCALE GENOMIC DNA]</scope>
</reference>
<evidence type="ECO:0000256" key="1">
    <source>
        <dbReference type="ARBA" id="ARBA00004127"/>
    </source>
</evidence>
<feature type="transmembrane region" description="Helical" evidence="9">
    <location>
        <begin position="191"/>
        <end position="208"/>
    </location>
</feature>
<dbReference type="GO" id="GO:0005509">
    <property type="term" value="F:calcium ion binding"/>
    <property type="evidence" value="ECO:0007669"/>
    <property type="project" value="InterPro"/>
</dbReference>
<keyword evidence="4" id="KW-0106">Calcium</keyword>
<dbReference type="GO" id="GO:0016020">
    <property type="term" value="C:membrane"/>
    <property type="evidence" value="ECO:0007669"/>
    <property type="project" value="InterPro"/>
</dbReference>
<evidence type="ECO:0000313" key="11">
    <source>
        <dbReference type="EMBL" id="GBG28916.1"/>
    </source>
</evidence>
<dbReference type="PROSITE" id="PS00018">
    <property type="entry name" value="EF_HAND_1"/>
    <property type="match status" value="1"/>
</dbReference>
<evidence type="ECO:0000256" key="2">
    <source>
        <dbReference type="ARBA" id="ARBA00022448"/>
    </source>
</evidence>
<dbReference type="AlphaFoldDB" id="A0A2R5GD65"/>
<evidence type="ECO:0000256" key="4">
    <source>
        <dbReference type="ARBA" id="ARBA00022837"/>
    </source>
</evidence>
<dbReference type="Pfam" id="PF13499">
    <property type="entry name" value="EF-hand_7"/>
    <property type="match status" value="1"/>
</dbReference>
<dbReference type="InterPro" id="IPR004713">
    <property type="entry name" value="CaH_exchang"/>
</dbReference>
<accession>A0A2R5GD65</accession>
<gene>
    <name evidence="11" type="ORF">FCC1311_051372</name>
</gene>
<feature type="domain" description="EF-hand" evidence="10">
    <location>
        <begin position="302"/>
        <end position="337"/>
    </location>
</feature>
<proteinExistence type="predicted"/>
<dbReference type="EMBL" id="BEYU01000050">
    <property type="protein sequence ID" value="GBG28916.1"/>
    <property type="molecule type" value="Genomic_DNA"/>
</dbReference>
<dbReference type="PROSITE" id="PS50222">
    <property type="entry name" value="EF_HAND_2"/>
    <property type="match status" value="2"/>
</dbReference>
<feature type="transmembrane region" description="Helical" evidence="9">
    <location>
        <begin position="112"/>
        <end position="138"/>
    </location>
</feature>
<keyword evidence="5 9" id="KW-1133">Transmembrane helix</keyword>
<feature type="transmembrane region" description="Helical" evidence="9">
    <location>
        <begin position="69"/>
        <end position="92"/>
    </location>
</feature>
<evidence type="ECO:0000256" key="6">
    <source>
        <dbReference type="ARBA" id="ARBA00023065"/>
    </source>
</evidence>
<feature type="transmembrane region" description="Helical" evidence="9">
    <location>
        <begin position="516"/>
        <end position="539"/>
    </location>
</feature>
<dbReference type="InterPro" id="IPR011992">
    <property type="entry name" value="EF-hand-dom_pair"/>
</dbReference>
<feature type="region of interest" description="Disordered" evidence="8">
    <location>
        <begin position="424"/>
        <end position="468"/>
    </location>
</feature>
<name>A0A2R5GD65_9STRA</name>
<sequence>MGETLSKLFVPLHSLPGLYDLPDQCIEPQAYGISLDPTFGGIVQLMFLGLVYGFVLYQASNMIADGSELLLLLPEVAPIVGSVVIPVLGALPDSAVILFSGLGDIHEAKEQLQVGVGALAGSTIMLLTIPWTLSIVAGRVSISKSSGRCCYAKPANAPASWKKLRGDEKNPWRNTGVEADAQAMRSGARNIGLTAISYLIIQGAAFAYKRGDDPEAGLAAHEKVFAAIGLILCTALFLRYLYKQVRGSKDDKVLQNIVDDKRAYALKSGMLSLQGAFFNTLSSEFGNSQQSGLLESEHRKQRFESVVRKFFRQYDVNGDDSIDAHELQLLLADLHIQHTKENLNNFMNEMDTDGDGKIHFTEFLDSMIKLVKPKGSDAAAQNTSRYGSNGSTVRSDVADDQLDELMEHHVNNSPSAVRRNIESQRGQLARAMSSSAERNGDQEAQSGDGDNADNDEEEEEEVPEDLADLPPEKQRRIIIFRSFRLMITGTVLVLLFSDAMVDVMGQMGKVLGISSFYISFILAPLASNASEFIASYSYALKKTSKTVTISLTSLTGAAIMNNTLCLGVFLALVYFRGLAWEFSAETISILFVESCMIFVAYQRVQTLRMAVFVFSLFPLSLVIVYVLENVFGLD</sequence>
<evidence type="ECO:0000256" key="5">
    <source>
        <dbReference type="ARBA" id="ARBA00022989"/>
    </source>
</evidence>
<dbReference type="Proteomes" id="UP000241890">
    <property type="component" value="Unassembled WGS sequence"/>
</dbReference>
<keyword evidence="6" id="KW-0406">Ion transport</keyword>
<comment type="caution">
    <text evidence="11">The sequence shown here is derived from an EMBL/GenBank/DDBJ whole genome shotgun (WGS) entry which is preliminary data.</text>
</comment>
<evidence type="ECO:0000313" key="12">
    <source>
        <dbReference type="Proteomes" id="UP000241890"/>
    </source>
</evidence>
<dbReference type="GO" id="GO:0015369">
    <property type="term" value="F:calcium:proton antiporter activity"/>
    <property type="evidence" value="ECO:0007669"/>
    <property type="project" value="TreeGrafter"/>
</dbReference>
<comment type="subcellular location">
    <subcellularLocation>
        <location evidence="1">Endomembrane system</location>
        <topology evidence="1">Multi-pass membrane protein</topology>
    </subcellularLocation>
</comment>
<feature type="transmembrane region" description="Helical" evidence="9">
    <location>
        <begin position="224"/>
        <end position="242"/>
    </location>
</feature>
<feature type="transmembrane region" description="Helical" evidence="9">
    <location>
        <begin position="582"/>
        <end position="600"/>
    </location>
</feature>
<protein>
    <submittedName>
        <fullName evidence="11">Sodium/calcium exchanger NCL1</fullName>
    </submittedName>
</protein>
<dbReference type="Gene3D" id="1.10.238.10">
    <property type="entry name" value="EF-hand"/>
    <property type="match status" value="1"/>
</dbReference>
<dbReference type="GO" id="GO:0012505">
    <property type="term" value="C:endomembrane system"/>
    <property type="evidence" value="ECO:0007669"/>
    <property type="project" value="UniProtKB-SubCell"/>
</dbReference>
<feature type="compositionally biased region" description="Polar residues" evidence="8">
    <location>
        <begin position="379"/>
        <end position="394"/>
    </location>
</feature>
<keyword evidence="12" id="KW-1185">Reference proteome</keyword>
<dbReference type="InterPro" id="IPR002048">
    <property type="entry name" value="EF_hand_dom"/>
</dbReference>
<dbReference type="InterPro" id="IPR004837">
    <property type="entry name" value="NaCa_Exmemb"/>
</dbReference>
<dbReference type="SMART" id="SM00054">
    <property type="entry name" value="EFh"/>
    <property type="match status" value="2"/>
</dbReference>
<dbReference type="Pfam" id="PF01699">
    <property type="entry name" value="Na_Ca_ex"/>
    <property type="match status" value="1"/>
</dbReference>
<dbReference type="PANTHER" id="PTHR31503">
    <property type="entry name" value="VACUOLAR CALCIUM ION TRANSPORTER"/>
    <property type="match status" value="1"/>
</dbReference>
<evidence type="ECO:0000256" key="8">
    <source>
        <dbReference type="SAM" id="MobiDB-lite"/>
    </source>
</evidence>
<feature type="compositionally biased region" description="Polar residues" evidence="8">
    <location>
        <begin position="432"/>
        <end position="445"/>
    </location>
</feature>
<organism evidence="11 12">
    <name type="scientific">Hondaea fermentalgiana</name>
    <dbReference type="NCBI Taxonomy" id="2315210"/>
    <lineage>
        <taxon>Eukaryota</taxon>
        <taxon>Sar</taxon>
        <taxon>Stramenopiles</taxon>
        <taxon>Bigyra</taxon>
        <taxon>Labyrinthulomycetes</taxon>
        <taxon>Thraustochytrida</taxon>
        <taxon>Thraustochytriidae</taxon>
        <taxon>Hondaea</taxon>
    </lineage>
</organism>
<evidence type="ECO:0000256" key="7">
    <source>
        <dbReference type="ARBA" id="ARBA00023136"/>
    </source>
</evidence>
<dbReference type="OrthoDB" id="26525at2759"/>
<feature type="transmembrane region" description="Helical" evidence="9">
    <location>
        <begin position="478"/>
        <end position="496"/>
    </location>
</feature>
<keyword evidence="2" id="KW-0813">Transport</keyword>
<keyword evidence="3 9" id="KW-0812">Transmembrane</keyword>
<feature type="transmembrane region" description="Helical" evidence="9">
    <location>
        <begin position="607"/>
        <end position="627"/>
    </location>
</feature>
<feature type="region of interest" description="Disordered" evidence="8">
    <location>
        <begin position="374"/>
        <end position="394"/>
    </location>
</feature>
<dbReference type="GO" id="GO:0006874">
    <property type="term" value="P:intracellular calcium ion homeostasis"/>
    <property type="evidence" value="ECO:0007669"/>
    <property type="project" value="TreeGrafter"/>
</dbReference>
<dbReference type="InParanoid" id="A0A2R5GD65"/>
<feature type="transmembrane region" description="Helical" evidence="9">
    <location>
        <begin position="551"/>
        <end position="576"/>
    </location>
</feature>
<dbReference type="SUPFAM" id="SSF47473">
    <property type="entry name" value="EF-hand"/>
    <property type="match status" value="1"/>
</dbReference>
<feature type="transmembrane region" description="Helical" evidence="9">
    <location>
        <begin position="38"/>
        <end position="57"/>
    </location>
</feature>
<feature type="domain" description="EF-hand" evidence="10">
    <location>
        <begin position="338"/>
        <end position="373"/>
    </location>
</feature>
<evidence type="ECO:0000259" key="10">
    <source>
        <dbReference type="PROSITE" id="PS50222"/>
    </source>
</evidence>
<feature type="compositionally biased region" description="Acidic residues" evidence="8">
    <location>
        <begin position="450"/>
        <end position="467"/>
    </location>
</feature>
<keyword evidence="7 9" id="KW-0472">Membrane</keyword>
<dbReference type="InterPro" id="IPR018247">
    <property type="entry name" value="EF_Hand_1_Ca_BS"/>
</dbReference>
<dbReference type="PANTHER" id="PTHR31503:SF36">
    <property type="entry name" value="SODIUM_CALCIUM EXCHANGER MEMBRANE REGION DOMAIN-CONTAINING PROTEIN"/>
    <property type="match status" value="1"/>
</dbReference>
<dbReference type="CDD" id="cd00051">
    <property type="entry name" value="EFh"/>
    <property type="match status" value="1"/>
</dbReference>
<evidence type="ECO:0000256" key="9">
    <source>
        <dbReference type="SAM" id="Phobius"/>
    </source>
</evidence>
<evidence type="ECO:0000256" key="3">
    <source>
        <dbReference type="ARBA" id="ARBA00022692"/>
    </source>
</evidence>